<comment type="cofactor">
    <cofactor evidence="10">
        <name>Zn(2+)</name>
        <dbReference type="ChEBI" id="CHEBI:29105"/>
    </cofactor>
    <text evidence="10">Binds 1 zinc ion per subunit.</text>
</comment>
<comment type="pathway">
    <text evidence="1 10">Purine metabolism; 7-cyano-7-deazaguanine biosynthesis.</text>
</comment>
<dbReference type="HAMAP" id="MF_01633">
    <property type="entry name" value="QueC"/>
    <property type="match status" value="1"/>
</dbReference>
<feature type="binding site" evidence="10">
    <location>
        <position position="193"/>
    </location>
    <ligand>
        <name>Zn(2+)</name>
        <dbReference type="ChEBI" id="CHEBI:29105"/>
    </ligand>
</feature>
<dbReference type="NCBIfam" id="TIGR00364">
    <property type="entry name" value="7-cyano-7-deazaguanine synthase QueC"/>
    <property type="match status" value="1"/>
</dbReference>
<dbReference type="Gene3D" id="3.40.50.620">
    <property type="entry name" value="HUPs"/>
    <property type="match status" value="1"/>
</dbReference>
<dbReference type="GO" id="GO:0008616">
    <property type="term" value="P:tRNA queuosine(34) biosynthetic process"/>
    <property type="evidence" value="ECO:0007669"/>
    <property type="project" value="UniProtKB-UniRule"/>
</dbReference>
<evidence type="ECO:0000313" key="12">
    <source>
        <dbReference type="Proteomes" id="UP000306420"/>
    </source>
</evidence>
<evidence type="ECO:0000256" key="9">
    <source>
        <dbReference type="ARBA" id="ARBA00047890"/>
    </source>
</evidence>
<sequence length="214" mass="23389">MKLVLLSGGVDSSTALALAKSTDPDILAITFTYNQQHEQMELLAAQKVSEYYQVNHKIMDLSSIFSDSQSALSLNNDIPIAEGAYGESNELNTEVEFRNGVFLAILASLAKQYRADEIYFGAHQDESGTVYPDCSPEFIQTMNQAIQLGTNNSVSIKAPFMTRLKKDIVATGIELEVPYELTYSCYKGTDPACGVCGTCIDRKKAFEANGLEVA</sequence>
<keyword evidence="5 10" id="KW-0862">Zinc</keyword>
<comment type="function">
    <text evidence="10">Catalyzes the ATP-dependent conversion of 7-carboxy-7-deazaguanine (CDG) to 7-cyano-7-deazaguanine (preQ(0)).</text>
</comment>
<dbReference type="CDD" id="cd01995">
    <property type="entry name" value="QueC-like"/>
    <property type="match status" value="1"/>
</dbReference>
<reference evidence="11 12" key="1">
    <citation type="submission" date="2019-05" db="EMBL/GenBank/DDBJ databases">
        <title>The metagenome of a microbial culture collection derived from dairy environment covers the genomic content of the human microbiome.</title>
        <authorList>
            <person name="Roder T."/>
            <person name="Wuthrich D."/>
            <person name="Sattari Z."/>
            <person name="Von Ah U."/>
            <person name="Bar C."/>
            <person name="Ronchi F."/>
            <person name="Macpherson A.J."/>
            <person name="Ganal-Vonarburg S.C."/>
            <person name="Bruggmann R."/>
            <person name="Vergeres G."/>
        </authorList>
    </citation>
    <scope>NUCLEOTIDE SEQUENCE [LARGE SCALE GENOMIC DNA]</scope>
    <source>
        <strain evidence="11 12">FAM 24227</strain>
    </source>
</reference>
<organism evidence="11 12">
    <name type="scientific">Ruoffia tabacinasalis</name>
    <dbReference type="NCBI Taxonomy" id="87458"/>
    <lineage>
        <taxon>Bacteria</taxon>
        <taxon>Bacillati</taxon>
        <taxon>Bacillota</taxon>
        <taxon>Bacilli</taxon>
        <taxon>Lactobacillales</taxon>
        <taxon>Aerococcaceae</taxon>
        <taxon>Ruoffia</taxon>
    </lineage>
</organism>
<comment type="subunit">
    <text evidence="10">Homodimer.</text>
</comment>
<dbReference type="Pfam" id="PF06508">
    <property type="entry name" value="QueC"/>
    <property type="match status" value="1"/>
</dbReference>
<keyword evidence="3 10" id="KW-0479">Metal-binding</keyword>
<feature type="binding site" evidence="10">
    <location>
        <position position="196"/>
    </location>
    <ligand>
        <name>Zn(2+)</name>
        <dbReference type="ChEBI" id="CHEBI:29105"/>
    </ligand>
</feature>
<dbReference type="InterPro" id="IPR014729">
    <property type="entry name" value="Rossmann-like_a/b/a_fold"/>
</dbReference>
<evidence type="ECO:0000256" key="3">
    <source>
        <dbReference type="ARBA" id="ARBA00022723"/>
    </source>
</evidence>
<dbReference type="EC" id="6.3.4.20" evidence="8 10"/>
<dbReference type="PIRSF" id="PIRSF006293">
    <property type="entry name" value="ExsB"/>
    <property type="match status" value="1"/>
</dbReference>
<evidence type="ECO:0000256" key="1">
    <source>
        <dbReference type="ARBA" id="ARBA00005061"/>
    </source>
</evidence>
<evidence type="ECO:0000256" key="7">
    <source>
        <dbReference type="ARBA" id="ARBA00037993"/>
    </source>
</evidence>
<evidence type="ECO:0000313" key="11">
    <source>
        <dbReference type="EMBL" id="TLQ49437.1"/>
    </source>
</evidence>
<dbReference type="GO" id="GO:0005524">
    <property type="term" value="F:ATP binding"/>
    <property type="evidence" value="ECO:0007669"/>
    <property type="project" value="UniProtKB-UniRule"/>
</dbReference>
<protein>
    <recommendedName>
        <fullName evidence="8 10">7-cyano-7-deazaguanine synthase</fullName>
        <ecNumber evidence="8 10">6.3.4.20</ecNumber>
    </recommendedName>
    <alternativeName>
        <fullName evidence="10">7-cyano-7-carbaguanine synthase</fullName>
    </alternativeName>
    <alternativeName>
        <fullName evidence="10">PreQ(0) synthase</fullName>
    </alternativeName>
    <alternativeName>
        <fullName evidence="10">Queuosine biosynthesis protein QueC</fullName>
    </alternativeName>
</protein>
<comment type="caution">
    <text evidence="11">The sequence shown here is derived from an EMBL/GenBank/DDBJ whole genome shotgun (WGS) entry which is preliminary data.</text>
</comment>
<accession>A0A5R9EP94</accession>
<evidence type="ECO:0000256" key="5">
    <source>
        <dbReference type="ARBA" id="ARBA00022833"/>
    </source>
</evidence>
<dbReference type="Proteomes" id="UP000306420">
    <property type="component" value="Unassembled WGS sequence"/>
</dbReference>
<dbReference type="UniPathway" id="UPA00391"/>
<evidence type="ECO:0000256" key="6">
    <source>
        <dbReference type="ARBA" id="ARBA00022840"/>
    </source>
</evidence>
<dbReference type="EMBL" id="VBSP01000001">
    <property type="protein sequence ID" value="TLQ49437.1"/>
    <property type="molecule type" value="Genomic_DNA"/>
</dbReference>
<dbReference type="PANTHER" id="PTHR42914:SF1">
    <property type="entry name" value="7-CYANO-7-DEAZAGUANINE SYNTHASE"/>
    <property type="match status" value="1"/>
</dbReference>
<evidence type="ECO:0000256" key="2">
    <source>
        <dbReference type="ARBA" id="ARBA00022598"/>
    </source>
</evidence>
<dbReference type="GO" id="GO:0008270">
    <property type="term" value="F:zinc ion binding"/>
    <property type="evidence" value="ECO:0007669"/>
    <property type="project" value="UniProtKB-UniRule"/>
</dbReference>
<dbReference type="PANTHER" id="PTHR42914">
    <property type="entry name" value="7-CYANO-7-DEAZAGUANINE SYNTHASE"/>
    <property type="match status" value="1"/>
</dbReference>
<dbReference type="SUPFAM" id="SSF52402">
    <property type="entry name" value="Adenine nucleotide alpha hydrolases-like"/>
    <property type="match status" value="1"/>
</dbReference>
<comment type="catalytic activity">
    <reaction evidence="9 10">
        <text>7-carboxy-7-carbaguanine + NH4(+) + 2 ATP = 7-cyano-7-carbaguanine + 2 AMP + 2 diphosphate + 2 H(+)</text>
        <dbReference type="Rhea" id="RHEA:27982"/>
        <dbReference type="ChEBI" id="CHEBI:15378"/>
        <dbReference type="ChEBI" id="CHEBI:28938"/>
        <dbReference type="ChEBI" id="CHEBI:30616"/>
        <dbReference type="ChEBI" id="CHEBI:33019"/>
        <dbReference type="ChEBI" id="CHEBI:45075"/>
        <dbReference type="ChEBI" id="CHEBI:61036"/>
        <dbReference type="ChEBI" id="CHEBI:456215"/>
        <dbReference type="EC" id="6.3.4.20"/>
    </reaction>
</comment>
<proteinExistence type="inferred from homology"/>
<keyword evidence="4 10" id="KW-0547">Nucleotide-binding</keyword>
<dbReference type="RefSeq" id="WP_138403359.1">
    <property type="nucleotide sequence ID" value="NZ_VBSP01000001.1"/>
</dbReference>
<feature type="binding site" evidence="10">
    <location>
        <position position="185"/>
    </location>
    <ligand>
        <name>Zn(2+)</name>
        <dbReference type="ChEBI" id="CHEBI:29105"/>
    </ligand>
</feature>
<comment type="similarity">
    <text evidence="7 10">Belongs to the QueC family.</text>
</comment>
<evidence type="ECO:0000256" key="10">
    <source>
        <dbReference type="HAMAP-Rule" id="MF_01633"/>
    </source>
</evidence>
<dbReference type="GO" id="GO:0016879">
    <property type="term" value="F:ligase activity, forming carbon-nitrogen bonds"/>
    <property type="evidence" value="ECO:0007669"/>
    <property type="project" value="UniProtKB-UniRule"/>
</dbReference>
<feature type="binding site" evidence="10">
    <location>
        <position position="199"/>
    </location>
    <ligand>
        <name>Zn(2+)</name>
        <dbReference type="ChEBI" id="CHEBI:29105"/>
    </ligand>
</feature>
<dbReference type="OrthoDB" id="9789567at2"/>
<keyword evidence="10" id="KW-0671">Queuosine biosynthesis</keyword>
<evidence type="ECO:0000256" key="8">
    <source>
        <dbReference type="ARBA" id="ARBA00039149"/>
    </source>
</evidence>
<dbReference type="InterPro" id="IPR018317">
    <property type="entry name" value="QueC"/>
</dbReference>
<keyword evidence="6 10" id="KW-0067">ATP-binding</keyword>
<gene>
    <name evidence="10 11" type="primary">queC</name>
    <name evidence="11" type="ORF">FEZ33_00160</name>
</gene>
<keyword evidence="2 10" id="KW-0436">Ligase</keyword>
<dbReference type="AlphaFoldDB" id="A0A5R9EP94"/>
<name>A0A5R9EP94_9LACT</name>
<feature type="binding site" evidence="10">
    <location>
        <begin position="6"/>
        <end position="16"/>
    </location>
    <ligand>
        <name>ATP</name>
        <dbReference type="ChEBI" id="CHEBI:30616"/>
    </ligand>
</feature>
<evidence type="ECO:0000256" key="4">
    <source>
        <dbReference type="ARBA" id="ARBA00022741"/>
    </source>
</evidence>